<feature type="compositionally biased region" description="Low complexity" evidence="6">
    <location>
        <begin position="1136"/>
        <end position="1149"/>
    </location>
</feature>
<evidence type="ECO:0000313" key="8">
    <source>
        <dbReference type="Proteomes" id="UP000023152"/>
    </source>
</evidence>
<gene>
    <name evidence="7" type="ORF">RFI_17061</name>
</gene>
<proteinExistence type="predicted"/>
<dbReference type="InterPro" id="IPR015943">
    <property type="entry name" value="WD40/YVTN_repeat-like_dom_sf"/>
</dbReference>
<dbReference type="PANTHER" id="PTHR14344">
    <property type="entry name" value="WD REPEAT PROTEIN"/>
    <property type="match status" value="1"/>
</dbReference>
<feature type="region of interest" description="Disordered" evidence="6">
    <location>
        <begin position="511"/>
        <end position="581"/>
    </location>
</feature>
<dbReference type="GO" id="GO:0030488">
    <property type="term" value="P:tRNA methylation"/>
    <property type="evidence" value="ECO:0007669"/>
    <property type="project" value="TreeGrafter"/>
</dbReference>
<feature type="compositionally biased region" description="Low complexity" evidence="6">
    <location>
        <begin position="898"/>
        <end position="914"/>
    </location>
</feature>
<feature type="compositionally biased region" description="Basic and acidic residues" evidence="6">
    <location>
        <begin position="511"/>
        <end position="536"/>
    </location>
</feature>
<feature type="region of interest" description="Disordered" evidence="6">
    <location>
        <begin position="39"/>
        <end position="104"/>
    </location>
</feature>
<protein>
    <submittedName>
        <fullName evidence="7">Uncharacterized protein</fullName>
    </submittedName>
</protein>
<evidence type="ECO:0000256" key="3">
    <source>
        <dbReference type="ARBA" id="ARBA00022574"/>
    </source>
</evidence>
<name>X6N4B7_RETFI</name>
<evidence type="ECO:0000256" key="1">
    <source>
        <dbReference type="ARBA" id="ARBA00004496"/>
    </source>
</evidence>
<evidence type="ECO:0000256" key="2">
    <source>
        <dbReference type="ARBA" id="ARBA00022490"/>
    </source>
</evidence>
<dbReference type="PANTHER" id="PTHR14344:SF3">
    <property type="entry name" value="WD REPEAT-CONTAINING PROTEIN 6"/>
    <property type="match status" value="1"/>
</dbReference>
<feature type="compositionally biased region" description="Basic and acidic residues" evidence="6">
    <location>
        <begin position="39"/>
        <end position="64"/>
    </location>
</feature>
<keyword evidence="8" id="KW-1185">Reference proteome</keyword>
<keyword evidence="5" id="KW-0677">Repeat</keyword>
<comment type="subcellular location">
    <subcellularLocation>
        <location evidence="1">Cytoplasm</location>
    </subcellularLocation>
</comment>
<dbReference type="AlphaFoldDB" id="X6N4B7"/>
<dbReference type="InterPro" id="IPR051973">
    <property type="entry name" value="tRNA_Anticodon_Mtase-Reg"/>
</dbReference>
<comment type="caution">
    <text evidence="7">The sequence shown here is derived from an EMBL/GenBank/DDBJ whole genome shotgun (WGS) entry which is preliminary data.</text>
</comment>
<feature type="compositionally biased region" description="Basic and acidic residues" evidence="6">
    <location>
        <begin position="562"/>
        <end position="574"/>
    </location>
</feature>
<keyword evidence="2" id="KW-0963">Cytoplasm</keyword>
<dbReference type="InterPro" id="IPR036322">
    <property type="entry name" value="WD40_repeat_dom_sf"/>
</dbReference>
<feature type="compositionally biased region" description="Basic residues" evidence="6">
    <location>
        <begin position="540"/>
        <end position="549"/>
    </location>
</feature>
<evidence type="ECO:0000256" key="6">
    <source>
        <dbReference type="SAM" id="MobiDB-lite"/>
    </source>
</evidence>
<dbReference type="Gene3D" id="2.130.10.10">
    <property type="entry name" value="YVTN repeat-like/Quinoprotein amine dehydrogenase"/>
    <property type="match status" value="1"/>
</dbReference>
<reference evidence="7 8" key="1">
    <citation type="journal article" date="2013" name="Curr. Biol.">
        <title>The Genome of the Foraminiferan Reticulomyxa filosa.</title>
        <authorList>
            <person name="Glockner G."/>
            <person name="Hulsmann N."/>
            <person name="Schleicher M."/>
            <person name="Noegel A.A."/>
            <person name="Eichinger L."/>
            <person name="Gallinger C."/>
            <person name="Pawlowski J."/>
            <person name="Sierra R."/>
            <person name="Euteneuer U."/>
            <person name="Pillet L."/>
            <person name="Moustafa A."/>
            <person name="Platzer M."/>
            <person name="Groth M."/>
            <person name="Szafranski K."/>
            <person name="Schliwa M."/>
        </authorList>
    </citation>
    <scope>NUCLEOTIDE SEQUENCE [LARGE SCALE GENOMIC DNA]</scope>
</reference>
<feature type="region of interest" description="Disordered" evidence="6">
    <location>
        <begin position="717"/>
        <end position="747"/>
    </location>
</feature>
<feature type="compositionally biased region" description="Low complexity" evidence="6">
    <location>
        <begin position="730"/>
        <end position="739"/>
    </location>
</feature>
<dbReference type="GO" id="GO:0005737">
    <property type="term" value="C:cytoplasm"/>
    <property type="evidence" value="ECO:0007669"/>
    <property type="project" value="UniProtKB-SubCell"/>
</dbReference>
<dbReference type="SUPFAM" id="SSF50978">
    <property type="entry name" value="WD40 repeat-like"/>
    <property type="match status" value="1"/>
</dbReference>
<feature type="compositionally biased region" description="Polar residues" evidence="6">
    <location>
        <begin position="91"/>
        <end position="104"/>
    </location>
</feature>
<dbReference type="EMBL" id="ASPP01012871">
    <property type="protein sequence ID" value="ETO20157.1"/>
    <property type="molecule type" value="Genomic_DNA"/>
</dbReference>
<sequence>MSGDFVRPGEKMLLFSSDAHGNTSLWCFDIEVLNLYRDHSAGPNDEKATNKTRTLQDNEGKEESAALADVNESKGTKNNPTSKETEKETQEPISLEQQSNSGLQPNAVFVNPFKKQISSHCYMTQPKHVLFIGDARGSICVYSMNLMRNRTIHKPIQILKCIHGREAVSSIRIIRNRNDDDDSSTKDNKDKYDDNEGHCRILSAGKDGKVVEYQLVADKTIITNPHLWTMGSAAQTLNALESSATTTPQEIPIGFDKSGHDINPNVSSSEWNNLAGANSKAYRTEFDLMALGEEGDSLTPTSKDVIEPIHKYTTVTISQISDIIINEQGEIIVTGFHSTYFMVWNIDQDYVIFRWNCGGGKRPYAFQLLSNPLTAQVKPSQRGLPPLKGWLFAYTNANINNAVGIYQLNLPSDVALGSLVRSYHPTDVHQVHWILSPYYLNLDIKLASEGPREYYQFDNRNNEYVENGMGFPSLDEEEHMLVTLKNRKLFERMLLASCGEDGLIHLLSVQDDQHDQHEEKKDEDGSKAEAKQETEPLAHASHRQNRSRKSVPDVETLTQKDTQARENNQETRELSDEESTLDSESKVWMDWQDMKFGRPFHQLPDHIRQSLKSGDNVRLVSGEVLQQPGGSHFPFKCFDVVKKHDGMNIDYINTIYPYNMHAICMQYVYICIICEGYLLFAAGAKEFLQAFEIIPSHDDGLKNVYWRALCFTGGDKAANKRQPTKNWTKPSTDPSSTSDEPTIKSPSKTMDVRIKSVVVIPSPKFEGKWLVITGNSIGTIRAYTFDEEKPEEFQFEGEDSTLHSESNNFIPILSLASTYSCNRRYYFPNIGLVLSNDEDKYSKEEVEAAKMIQHFITNFGRTPKEGLAQQSMHLDASESDKAMTPIRTSVFGSKDSKSNSNSNSSGGDHAASSSRTPRVRLQSKNVHRKVSMHQSFHSSHQTEDKEFVPSSSADPRIITNYQDLPPHLIFSGSTNGWIYVWFWEIDTHSIQFVEKFKTHLSGLNTISVSWIDPTFVPFTNNLKTKSNVQGKNDTNPLMKRRFILTSGGDDQSVGLIVADFKSTMAASIAARRRRQMTVVDSSGDGVRLAACGWAIELIREATIVCAHMSSVRGVCVLPIPFLFHEHTYQQQVQTHSTSPTTNSEPSSPNKESKPNQLEIRSLLNKPMEKILIITTGEDQRVRVWNFPFSSGKKRFTIDQFKKFITVFFFVCLIILCN</sequence>
<feature type="region of interest" description="Disordered" evidence="6">
    <location>
        <begin position="1132"/>
        <end position="1155"/>
    </location>
</feature>
<keyword evidence="4" id="KW-0819">tRNA processing</keyword>
<organism evidence="7 8">
    <name type="scientific">Reticulomyxa filosa</name>
    <dbReference type="NCBI Taxonomy" id="46433"/>
    <lineage>
        <taxon>Eukaryota</taxon>
        <taxon>Sar</taxon>
        <taxon>Rhizaria</taxon>
        <taxon>Retaria</taxon>
        <taxon>Foraminifera</taxon>
        <taxon>Monothalamids</taxon>
        <taxon>Reticulomyxidae</taxon>
        <taxon>Reticulomyxa</taxon>
    </lineage>
</organism>
<evidence type="ECO:0000256" key="4">
    <source>
        <dbReference type="ARBA" id="ARBA00022694"/>
    </source>
</evidence>
<accession>X6N4B7</accession>
<evidence type="ECO:0000256" key="5">
    <source>
        <dbReference type="ARBA" id="ARBA00022737"/>
    </source>
</evidence>
<dbReference type="OrthoDB" id="5594999at2759"/>
<dbReference type="Proteomes" id="UP000023152">
    <property type="component" value="Unassembled WGS sequence"/>
</dbReference>
<evidence type="ECO:0000313" key="7">
    <source>
        <dbReference type="EMBL" id="ETO20157.1"/>
    </source>
</evidence>
<keyword evidence="3" id="KW-0853">WD repeat</keyword>
<feature type="region of interest" description="Disordered" evidence="6">
    <location>
        <begin position="890"/>
        <end position="919"/>
    </location>
</feature>